<protein>
    <recommendedName>
        <fullName evidence="5">Secreted protein</fullName>
    </recommendedName>
</protein>
<keyword evidence="4" id="KW-1185">Reference proteome</keyword>
<reference evidence="4" key="1">
    <citation type="journal article" date="2018" name="Nat. Microbiol.">
        <title>Leveraging single-cell genomics to expand the fungal tree of life.</title>
        <authorList>
            <person name="Ahrendt S.R."/>
            <person name="Quandt C.A."/>
            <person name="Ciobanu D."/>
            <person name="Clum A."/>
            <person name="Salamov A."/>
            <person name="Andreopoulos B."/>
            <person name="Cheng J.F."/>
            <person name="Woyke T."/>
            <person name="Pelin A."/>
            <person name="Henrissat B."/>
            <person name="Reynolds N.K."/>
            <person name="Benny G.L."/>
            <person name="Smith M.E."/>
            <person name="James T.Y."/>
            <person name="Grigoriev I.V."/>
        </authorList>
    </citation>
    <scope>NUCLEOTIDE SEQUENCE [LARGE SCALE GENOMIC DNA]</scope>
    <source>
        <strain evidence="4">Benny S71-1</strain>
    </source>
</reference>
<accession>A0A4P9Z223</accession>
<organism evidence="3 4">
    <name type="scientific">Syncephalis pseudoplumigaleata</name>
    <dbReference type="NCBI Taxonomy" id="1712513"/>
    <lineage>
        <taxon>Eukaryota</taxon>
        <taxon>Fungi</taxon>
        <taxon>Fungi incertae sedis</taxon>
        <taxon>Zoopagomycota</taxon>
        <taxon>Zoopagomycotina</taxon>
        <taxon>Zoopagomycetes</taxon>
        <taxon>Zoopagales</taxon>
        <taxon>Piptocephalidaceae</taxon>
        <taxon>Syncephalis</taxon>
    </lineage>
</organism>
<evidence type="ECO:0000256" key="2">
    <source>
        <dbReference type="SAM" id="SignalP"/>
    </source>
</evidence>
<dbReference type="PROSITE" id="PS51257">
    <property type="entry name" value="PROKAR_LIPOPROTEIN"/>
    <property type="match status" value="1"/>
</dbReference>
<evidence type="ECO:0000313" key="3">
    <source>
        <dbReference type="EMBL" id="RKP26388.1"/>
    </source>
</evidence>
<evidence type="ECO:0000313" key="4">
    <source>
        <dbReference type="Proteomes" id="UP000278143"/>
    </source>
</evidence>
<feature type="compositionally biased region" description="Polar residues" evidence="1">
    <location>
        <begin position="81"/>
        <end position="94"/>
    </location>
</feature>
<dbReference type="EMBL" id="KZ989438">
    <property type="protein sequence ID" value="RKP26388.1"/>
    <property type="molecule type" value="Genomic_DNA"/>
</dbReference>
<dbReference type="AlphaFoldDB" id="A0A4P9Z223"/>
<keyword evidence="2" id="KW-0732">Signal</keyword>
<evidence type="ECO:0008006" key="5">
    <source>
        <dbReference type="Google" id="ProtNLM"/>
    </source>
</evidence>
<evidence type="ECO:0000256" key="1">
    <source>
        <dbReference type="SAM" id="MobiDB-lite"/>
    </source>
</evidence>
<feature type="region of interest" description="Disordered" evidence="1">
    <location>
        <begin position="70"/>
        <end position="96"/>
    </location>
</feature>
<proteinExistence type="predicted"/>
<sequence length="152" mass="16021">MRSHPALIIAGLLLSSCVTGTPAGTIGIAPIIAPTANNRSARETYASPASSRHHPADIACACNDGHQVNAASARPRKPVSPTVTVRSKQPSKQKGNVAYNNVARKYYDAETSSASSVYSSSECEGNTMLDYGECADDDDDDTLQHASSEYDC</sequence>
<gene>
    <name evidence="3" type="ORF">SYNPS1DRAFT_27916</name>
</gene>
<name>A0A4P9Z223_9FUNG</name>
<feature type="signal peptide" evidence="2">
    <location>
        <begin position="1"/>
        <end position="23"/>
    </location>
</feature>
<feature type="chain" id="PRO_5020786049" description="Secreted protein" evidence="2">
    <location>
        <begin position="24"/>
        <end position="152"/>
    </location>
</feature>
<dbReference type="Proteomes" id="UP000278143">
    <property type="component" value="Unassembled WGS sequence"/>
</dbReference>